<dbReference type="Gene3D" id="3.40.710.10">
    <property type="entry name" value="DD-peptidase/beta-lactamase superfamily"/>
    <property type="match status" value="1"/>
</dbReference>
<feature type="domain" description="Penicillin-binding protein transpeptidase" evidence="5">
    <location>
        <begin position="281"/>
        <end position="584"/>
    </location>
</feature>
<comment type="caution">
    <text evidence="7">The sequence shown here is derived from an EMBL/GenBank/DDBJ whole genome shotgun (WGS) entry which is preliminary data.</text>
</comment>
<evidence type="ECO:0000313" key="7">
    <source>
        <dbReference type="EMBL" id="EEA89856.1"/>
    </source>
</evidence>
<feature type="domain" description="Penicillin-binding protein dimerisation" evidence="6">
    <location>
        <begin position="92"/>
        <end position="231"/>
    </location>
</feature>
<accession>B6GCZ1</accession>
<dbReference type="EMBL" id="ABXJ01000114">
    <property type="protein sequence ID" value="EEA89856.1"/>
    <property type="molecule type" value="Genomic_DNA"/>
</dbReference>
<dbReference type="SUPFAM" id="SSF56601">
    <property type="entry name" value="beta-lactamase/transpeptidase-like"/>
    <property type="match status" value="1"/>
</dbReference>
<comment type="similarity">
    <text evidence="2">Belongs to the transpeptidase family.</text>
</comment>
<organism evidence="7 8">
    <name type="scientific">Collinsella stercoris DSM 13279</name>
    <dbReference type="NCBI Taxonomy" id="445975"/>
    <lineage>
        <taxon>Bacteria</taxon>
        <taxon>Bacillati</taxon>
        <taxon>Actinomycetota</taxon>
        <taxon>Coriobacteriia</taxon>
        <taxon>Coriobacteriales</taxon>
        <taxon>Coriobacteriaceae</taxon>
        <taxon>Collinsella</taxon>
    </lineage>
</organism>
<proteinExistence type="inferred from homology"/>
<keyword evidence="3" id="KW-0472">Membrane</keyword>
<evidence type="ECO:0000256" key="1">
    <source>
        <dbReference type="ARBA" id="ARBA00004370"/>
    </source>
</evidence>
<dbReference type="InterPro" id="IPR005311">
    <property type="entry name" value="PBP_dimer"/>
</dbReference>
<dbReference type="eggNOG" id="COG0768">
    <property type="taxonomic scope" value="Bacteria"/>
</dbReference>
<feature type="non-terminal residue" evidence="7">
    <location>
        <position position="1"/>
    </location>
</feature>
<reference evidence="7 8" key="1">
    <citation type="submission" date="2008-10" db="EMBL/GenBank/DDBJ databases">
        <title>Draft genome sequence of Collinsella stercoris (DSM 13279).</title>
        <authorList>
            <person name="Sudarsanam P."/>
            <person name="Ley R."/>
            <person name="Guruge J."/>
            <person name="Turnbaugh P.J."/>
            <person name="Mahowald M."/>
            <person name="Liep D."/>
            <person name="Gordon J."/>
        </authorList>
    </citation>
    <scope>NUCLEOTIDE SEQUENCE [LARGE SCALE GENOMIC DNA]</scope>
    <source>
        <strain evidence="7 8">DSM 13279</strain>
    </source>
</reference>
<dbReference type="Gene3D" id="1.10.150.770">
    <property type="match status" value="1"/>
</dbReference>
<dbReference type="PANTHER" id="PTHR30627:SF1">
    <property type="entry name" value="PEPTIDOGLYCAN D,D-TRANSPEPTIDASE FTSI"/>
    <property type="match status" value="1"/>
</dbReference>
<evidence type="ECO:0000256" key="2">
    <source>
        <dbReference type="ARBA" id="ARBA00007171"/>
    </source>
</evidence>
<dbReference type="InterPro" id="IPR050515">
    <property type="entry name" value="Beta-lactam/transpept"/>
</dbReference>
<evidence type="ECO:0000256" key="3">
    <source>
        <dbReference type="ARBA" id="ARBA00023136"/>
    </source>
</evidence>
<dbReference type="Gene3D" id="3.30.450.330">
    <property type="match status" value="1"/>
</dbReference>
<feature type="compositionally biased region" description="Basic and acidic residues" evidence="4">
    <location>
        <begin position="15"/>
        <end position="32"/>
    </location>
</feature>
<name>B6GCZ1_9ACTN</name>
<protein>
    <submittedName>
        <fullName evidence="7">Penicillin-binding protein, transpeptidase domain protein</fullName>
    </submittedName>
</protein>
<dbReference type="InterPro" id="IPR001460">
    <property type="entry name" value="PCN-bd_Tpept"/>
</dbReference>
<dbReference type="PANTHER" id="PTHR30627">
    <property type="entry name" value="PEPTIDOGLYCAN D,D-TRANSPEPTIDASE"/>
    <property type="match status" value="1"/>
</dbReference>
<dbReference type="STRING" id="445975.COLSTE_01969"/>
<dbReference type="Pfam" id="PF00905">
    <property type="entry name" value="Transpeptidase"/>
    <property type="match status" value="1"/>
</dbReference>
<dbReference type="Pfam" id="PF03717">
    <property type="entry name" value="PBP_dimer"/>
    <property type="match status" value="1"/>
</dbReference>
<dbReference type="InterPro" id="IPR012338">
    <property type="entry name" value="Beta-lactam/transpept-like"/>
</dbReference>
<dbReference type="HOGENOM" id="CLU_009289_6_0_11"/>
<comment type="subcellular location">
    <subcellularLocation>
        <location evidence="1">Membrane</location>
    </subcellularLocation>
</comment>
<dbReference type="AlphaFoldDB" id="B6GCZ1"/>
<dbReference type="RefSeq" id="WP_006721598.1">
    <property type="nucleotide sequence ID" value="NZ_DS995476.1"/>
</dbReference>
<evidence type="ECO:0000259" key="5">
    <source>
        <dbReference type="Pfam" id="PF00905"/>
    </source>
</evidence>
<evidence type="ECO:0000256" key="4">
    <source>
        <dbReference type="SAM" id="MobiDB-lite"/>
    </source>
</evidence>
<evidence type="ECO:0000259" key="6">
    <source>
        <dbReference type="Pfam" id="PF03717"/>
    </source>
</evidence>
<reference evidence="7 8" key="2">
    <citation type="submission" date="2008-10" db="EMBL/GenBank/DDBJ databases">
        <authorList>
            <person name="Fulton L."/>
            <person name="Clifton S."/>
            <person name="Fulton B."/>
            <person name="Xu J."/>
            <person name="Minx P."/>
            <person name="Pepin K.H."/>
            <person name="Johnson M."/>
            <person name="Thiruvilangam P."/>
            <person name="Bhonagiri V."/>
            <person name="Nash W.E."/>
            <person name="Mardis E.R."/>
            <person name="Wilson R.K."/>
        </authorList>
    </citation>
    <scope>NUCLEOTIDE SEQUENCE [LARGE SCALE GENOMIC DNA]</scope>
    <source>
        <strain evidence="7 8">DSM 13279</strain>
    </source>
</reference>
<sequence>SDRRAGADRMAPGARDPRSRGGRTSGERRRVQTDWLHSDLANEPISRHGFLMAGLGLAGLAITARLADFQLVNADRYQAEADARRLTSQVLYAKRGTIYDRNGTVLASSVECKNVYVNPQLIEKKQRKKAIKALVEVLDVEEDFVSDLIDQDTTFAYVKRQVDEADAEILEKKNITGIEFEPAIKRVYPNGALASQVLGIVNVDNVGVSGLEKQYDEILTGVNGSLARERALDGSFIAGGAYKKVPAQDGMDIVLGLDANIQRVAEDALAEVVERVGAKNGSVMVSDPTTGEIICCCSYPTFDPTDLASASSADLNLRMVTDVYEPGSVFKSFVAAAAIEHEGMTPDTEFSVPAVVQVGDDQVRDADKRDYGMTMTLREMMRRSSNTGFVLVGQQVGADDFDAHVIGDFGFGASTGIDFPGESLGIIKDRDEYDGATLGSMSFGQALAVEPVQMVRAMSAIANKGVMTTPHFLKTRAGQEVDWTDGETRVVSEETARAVADMMRTVVDEGTGKLAQVVGYEVSGKTGTAERAAEGQNGYLEDNYMSSFMGFVSTSDPRAMCYITLDGTAAGSDAATPVFRTIMETALPALGIKPTR</sequence>
<evidence type="ECO:0000313" key="8">
    <source>
        <dbReference type="Proteomes" id="UP000003560"/>
    </source>
</evidence>
<gene>
    <name evidence="7" type="ORF">COLSTE_01969</name>
</gene>
<dbReference type="Proteomes" id="UP000003560">
    <property type="component" value="Unassembled WGS sequence"/>
</dbReference>
<dbReference type="GO" id="GO:0008658">
    <property type="term" value="F:penicillin binding"/>
    <property type="evidence" value="ECO:0007669"/>
    <property type="project" value="InterPro"/>
</dbReference>
<dbReference type="Gene3D" id="3.90.1310.10">
    <property type="entry name" value="Penicillin-binding protein 2a (Domain 2)"/>
    <property type="match status" value="1"/>
</dbReference>
<feature type="region of interest" description="Disordered" evidence="4">
    <location>
        <begin position="1"/>
        <end position="32"/>
    </location>
</feature>
<dbReference type="InterPro" id="IPR036138">
    <property type="entry name" value="PBP_dimer_sf"/>
</dbReference>
<keyword evidence="8" id="KW-1185">Reference proteome</keyword>
<dbReference type="GO" id="GO:0005886">
    <property type="term" value="C:plasma membrane"/>
    <property type="evidence" value="ECO:0007669"/>
    <property type="project" value="TreeGrafter"/>
</dbReference>
<dbReference type="SUPFAM" id="SSF56519">
    <property type="entry name" value="Penicillin binding protein dimerisation domain"/>
    <property type="match status" value="1"/>
</dbReference>
<dbReference type="GO" id="GO:0071555">
    <property type="term" value="P:cell wall organization"/>
    <property type="evidence" value="ECO:0007669"/>
    <property type="project" value="TreeGrafter"/>
</dbReference>